<protein>
    <submittedName>
        <fullName evidence="2">Uncharacterized protein</fullName>
    </submittedName>
</protein>
<name>A0ABD0JAW1_9CAEN</name>
<proteinExistence type="predicted"/>
<comment type="caution">
    <text evidence="2">The sequence shown here is derived from an EMBL/GenBank/DDBJ whole genome shotgun (WGS) entry which is preliminary data.</text>
</comment>
<feature type="region of interest" description="Disordered" evidence="1">
    <location>
        <begin position="1"/>
        <end position="21"/>
    </location>
</feature>
<evidence type="ECO:0000313" key="2">
    <source>
        <dbReference type="EMBL" id="KAK7467861.1"/>
    </source>
</evidence>
<dbReference type="EMBL" id="JACVVK020000535">
    <property type="protein sequence ID" value="KAK7467861.1"/>
    <property type="molecule type" value="Genomic_DNA"/>
</dbReference>
<dbReference type="Proteomes" id="UP001519460">
    <property type="component" value="Unassembled WGS sequence"/>
</dbReference>
<organism evidence="2 3">
    <name type="scientific">Batillaria attramentaria</name>
    <dbReference type="NCBI Taxonomy" id="370345"/>
    <lineage>
        <taxon>Eukaryota</taxon>
        <taxon>Metazoa</taxon>
        <taxon>Spiralia</taxon>
        <taxon>Lophotrochozoa</taxon>
        <taxon>Mollusca</taxon>
        <taxon>Gastropoda</taxon>
        <taxon>Caenogastropoda</taxon>
        <taxon>Sorbeoconcha</taxon>
        <taxon>Cerithioidea</taxon>
        <taxon>Batillariidae</taxon>
        <taxon>Batillaria</taxon>
    </lineage>
</organism>
<keyword evidence="3" id="KW-1185">Reference proteome</keyword>
<sequence length="113" mass="12204">MESPENKSGHGSPAKQTTVSPFPSLAYSNLVSIANCLASRDFITLIRVLCLRTTTTEVLAVTIEITVEITIGISWVLVVSRVRIRATPGLLLGSARDWHYCFGVLETGVGVET</sequence>
<dbReference type="AlphaFoldDB" id="A0ABD0JAW1"/>
<evidence type="ECO:0000313" key="3">
    <source>
        <dbReference type="Proteomes" id="UP001519460"/>
    </source>
</evidence>
<evidence type="ECO:0000256" key="1">
    <source>
        <dbReference type="SAM" id="MobiDB-lite"/>
    </source>
</evidence>
<reference evidence="2 3" key="1">
    <citation type="journal article" date="2023" name="Sci. Data">
        <title>Genome assembly of the Korean intertidal mud-creeper Batillaria attramentaria.</title>
        <authorList>
            <person name="Patra A.K."/>
            <person name="Ho P.T."/>
            <person name="Jun S."/>
            <person name="Lee S.J."/>
            <person name="Kim Y."/>
            <person name="Won Y.J."/>
        </authorList>
    </citation>
    <scope>NUCLEOTIDE SEQUENCE [LARGE SCALE GENOMIC DNA]</scope>
    <source>
        <strain evidence="2">Wonlab-2016</strain>
    </source>
</reference>
<accession>A0ABD0JAW1</accession>
<gene>
    <name evidence="2" type="ORF">BaRGS_00036898</name>
</gene>